<feature type="transmembrane region" description="Helical" evidence="6">
    <location>
        <begin position="81"/>
        <end position="101"/>
    </location>
</feature>
<evidence type="ECO:0000256" key="2">
    <source>
        <dbReference type="ARBA" id="ARBA00022475"/>
    </source>
</evidence>
<keyword evidence="3 6" id="KW-0812">Transmembrane</keyword>
<feature type="transmembrane region" description="Helical" evidence="6">
    <location>
        <begin position="134"/>
        <end position="152"/>
    </location>
</feature>
<dbReference type="InterPro" id="IPR001851">
    <property type="entry name" value="ABC_transp_permease"/>
</dbReference>
<keyword evidence="4 6" id="KW-1133">Transmembrane helix</keyword>
<dbReference type="Proteomes" id="UP001596150">
    <property type="component" value="Unassembled WGS sequence"/>
</dbReference>
<evidence type="ECO:0000313" key="8">
    <source>
        <dbReference type="Proteomes" id="UP001596150"/>
    </source>
</evidence>
<organism evidence="7 8">
    <name type="scientific">Kaistia terrae</name>
    <dbReference type="NCBI Taxonomy" id="537017"/>
    <lineage>
        <taxon>Bacteria</taxon>
        <taxon>Pseudomonadati</taxon>
        <taxon>Pseudomonadota</taxon>
        <taxon>Alphaproteobacteria</taxon>
        <taxon>Hyphomicrobiales</taxon>
        <taxon>Kaistiaceae</taxon>
        <taxon>Kaistia</taxon>
    </lineage>
</organism>
<dbReference type="EMBL" id="JBHSML010000014">
    <property type="protein sequence ID" value="MFC5518731.1"/>
    <property type="molecule type" value="Genomic_DNA"/>
</dbReference>
<sequence length="331" mass="33544">MSTLANAPDASRSGAARASLLARWRSLLPVGVVLLLIVVFGLTSDAFLTPRNFTAIAGQASTLLIACLGASFIVVMGSIDLSIGAVVLLTGAASVLTLNAVPIGAGAVLVGFGLGGILGLVNGLVFAFGRIPSFVVTLGTMSIFSGLALRLLDGRAIAYDSAAFETLAIGQWIPRLPNIALIALVLWAVLVVVAMQTRFGRYVFTIGAGESVARIAGVPVRRYKIYAFILSGALAGIAGSLAAARLSAAGPTLGSDLLLNSLGAIVIGGTSLAGGIGGVQRTLIGVLIIALLDNGLNLNGIDQYTQMGIKGVVIIAAVLVSQPLASIRSVK</sequence>
<keyword evidence="2" id="KW-1003">Cell membrane</keyword>
<evidence type="ECO:0000256" key="6">
    <source>
        <dbReference type="SAM" id="Phobius"/>
    </source>
</evidence>
<keyword evidence="8" id="KW-1185">Reference proteome</keyword>
<feature type="transmembrane region" description="Helical" evidence="6">
    <location>
        <begin position="172"/>
        <end position="194"/>
    </location>
</feature>
<evidence type="ECO:0000256" key="5">
    <source>
        <dbReference type="ARBA" id="ARBA00023136"/>
    </source>
</evidence>
<dbReference type="PANTHER" id="PTHR32196">
    <property type="entry name" value="ABC TRANSPORTER PERMEASE PROTEIN YPHD-RELATED-RELATED"/>
    <property type="match status" value="1"/>
</dbReference>
<reference evidence="8" key="1">
    <citation type="journal article" date="2019" name="Int. J. Syst. Evol. Microbiol.">
        <title>The Global Catalogue of Microorganisms (GCM) 10K type strain sequencing project: providing services to taxonomists for standard genome sequencing and annotation.</title>
        <authorList>
            <consortium name="The Broad Institute Genomics Platform"/>
            <consortium name="The Broad Institute Genome Sequencing Center for Infectious Disease"/>
            <person name="Wu L."/>
            <person name="Ma J."/>
        </authorList>
    </citation>
    <scope>NUCLEOTIDE SEQUENCE [LARGE SCALE GENOMIC DNA]</scope>
    <source>
        <strain evidence="8">KACC 12633</strain>
    </source>
</reference>
<proteinExistence type="predicted"/>
<evidence type="ECO:0000256" key="1">
    <source>
        <dbReference type="ARBA" id="ARBA00004651"/>
    </source>
</evidence>
<name>A0ABW0Q1J6_9HYPH</name>
<feature type="transmembrane region" description="Helical" evidence="6">
    <location>
        <begin position="257"/>
        <end position="276"/>
    </location>
</feature>
<accession>A0ABW0Q1J6</accession>
<protein>
    <submittedName>
        <fullName evidence="7">ABC transporter permease</fullName>
    </submittedName>
</protein>
<evidence type="ECO:0000313" key="7">
    <source>
        <dbReference type="EMBL" id="MFC5518731.1"/>
    </source>
</evidence>
<dbReference type="CDD" id="cd06579">
    <property type="entry name" value="TM_PBP1_transp_AraH_like"/>
    <property type="match status" value="1"/>
</dbReference>
<dbReference type="PANTHER" id="PTHR32196:SF72">
    <property type="entry name" value="RIBOSE IMPORT PERMEASE PROTEIN RBSC"/>
    <property type="match status" value="1"/>
</dbReference>
<feature type="transmembrane region" description="Helical" evidence="6">
    <location>
        <begin position="107"/>
        <end position="127"/>
    </location>
</feature>
<gene>
    <name evidence="7" type="ORF">ACFPP9_23350</name>
</gene>
<comment type="subcellular location">
    <subcellularLocation>
        <location evidence="1">Cell membrane</location>
        <topology evidence="1">Multi-pass membrane protein</topology>
    </subcellularLocation>
</comment>
<comment type="caution">
    <text evidence="7">The sequence shown here is derived from an EMBL/GenBank/DDBJ whole genome shotgun (WGS) entry which is preliminary data.</text>
</comment>
<dbReference type="Pfam" id="PF02653">
    <property type="entry name" value="BPD_transp_2"/>
    <property type="match status" value="1"/>
</dbReference>
<feature type="transmembrane region" description="Helical" evidence="6">
    <location>
        <begin position="53"/>
        <end position="74"/>
    </location>
</feature>
<feature type="transmembrane region" description="Helical" evidence="6">
    <location>
        <begin position="27"/>
        <end position="47"/>
    </location>
</feature>
<keyword evidence="5 6" id="KW-0472">Membrane</keyword>
<dbReference type="RefSeq" id="WP_266344508.1">
    <property type="nucleotide sequence ID" value="NZ_JAPKNH010000005.1"/>
</dbReference>
<evidence type="ECO:0000256" key="4">
    <source>
        <dbReference type="ARBA" id="ARBA00022989"/>
    </source>
</evidence>
<evidence type="ECO:0000256" key="3">
    <source>
        <dbReference type="ARBA" id="ARBA00022692"/>
    </source>
</evidence>
<feature type="transmembrane region" description="Helical" evidence="6">
    <location>
        <begin position="225"/>
        <end position="245"/>
    </location>
</feature>